<reference evidence="2" key="1">
    <citation type="journal article" date="2015" name="Nature">
        <title>Complex archaea that bridge the gap between prokaryotes and eukaryotes.</title>
        <authorList>
            <person name="Spang A."/>
            <person name="Saw J.H."/>
            <person name="Jorgensen S.L."/>
            <person name="Zaremba-Niedzwiedzka K."/>
            <person name="Martijn J."/>
            <person name="Lind A.E."/>
            <person name="van Eijk R."/>
            <person name="Schleper C."/>
            <person name="Guy L."/>
            <person name="Ettema T.J."/>
        </authorList>
    </citation>
    <scope>NUCLEOTIDE SEQUENCE</scope>
</reference>
<name>A0A0F9NZV7_9ZZZZ</name>
<gene>
    <name evidence="2" type="ORF">LCGC14_0963410</name>
</gene>
<sequence>MQPHRLKIGSSVILVSVDGLAVDWGIPEEGIVKLLSIFAIPVLTLPGGDKRYVSLWSLELALFEAGLPVACRGTQAEVRAIHAAAGIVYGTLTKEVIRERLSRLQQDLARTGPHTSARRKKPGSGKKTRSR</sequence>
<evidence type="ECO:0000256" key="1">
    <source>
        <dbReference type="SAM" id="MobiDB-lite"/>
    </source>
</evidence>
<feature type="compositionally biased region" description="Basic residues" evidence="1">
    <location>
        <begin position="116"/>
        <end position="131"/>
    </location>
</feature>
<evidence type="ECO:0000313" key="2">
    <source>
        <dbReference type="EMBL" id="KKN17682.1"/>
    </source>
</evidence>
<dbReference type="AlphaFoldDB" id="A0A0F9NZV7"/>
<organism evidence="2">
    <name type="scientific">marine sediment metagenome</name>
    <dbReference type="NCBI Taxonomy" id="412755"/>
    <lineage>
        <taxon>unclassified sequences</taxon>
        <taxon>metagenomes</taxon>
        <taxon>ecological metagenomes</taxon>
    </lineage>
</organism>
<dbReference type="EMBL" id="LAZR01003499">
    <property type="protein sequence ID" value="KKN17682.1"/>
    <property type="molecule type" value="Genomic_DNA"/>
</dbReference>
<comment type="caution">
    <text evidence="2">The sequence shown here is derived from an EMBL/GenBank/DDBJ whole genome shotgun (WGS) entry which is preliminary data.</text>
</comment>
<accession>A0A0F9NZV7</accession>
<feature type="region of interest" description="Disordered" evidence="1">
    <location>
        <begin position="107"/>
        <end position="131"/>
    </location>
</feature>
<protein>
    <submittedName>
        <fullName evidence="2">Uncharacterized protein</fullName>
    </submittedName>
</protein>
<proteinExistence type="predicted"/>